<protein>
    <submittedName>
        <fullName evidence="2">SGNH/GDSL hydrolase family protein</fullName>
        <ecNumber evidence="2">3.1.-.-</ecNumber>
    </submittedName>
</protein>
<name>A0ABD5IUE1_9BACL</name>
<dbReference type="PANTHER" id="PTHR30383:SF5">
    <property type="entry name" value="SGNH HYDROLASE-TYPE ESTERASE DOMAIN-CONTAINING PROTEIN"/>
    <property type="match status" value="1"/>
</dbReference>
<dbReference type="Pfam" id="PF13472">
    <property type="entry name" value="Lipase_GDSL_2"/>
    <property type="match status" value="1"/>
</dbReference>
<comment type="caution">
    <text evidence="2">The sequence shown here is derived from an EMBL/GenBank/DDBJ whole genome shotgun (WGS) entry which is preliminary data.</text>
</comment>
<evidence type="ECO:0000313" key="3">
    <source>
        <dbReference type="Proteomes" id="UP001339962"/>
    </source>
</evidence>
<proteinExistence type="predicted"/>
<evidence type="ECO:0000259" key="1">
    <source>
        <dbReference type="Pfam" id="PF13472"/>
    </source>
</evidence>
<dbReference type="EC" id="3.1.-.-" evidence="2"/>
<feature type="domain" description="SGNH hydrolase-type esterase" evidence="1">
    <location>
        <begin position="9"/>
        <end position="194"/>
    </location>
</feature>
<dbReference type="RefSeq" id="WP_328217703.1">
    <property type="nucleotide sequence ID" value="NZ_JARTLI010000006.1"/>
</dbReference>
<dbReference type="AlphaFoldDB" id="A0ABD5IUE1"/>
<dbReference type="InterPro" id="IPR013830">
    <property type="entry name" value="SGNH_hydro"/>
</dbReference>
<sequence length="212" mass="24491">MNEKGSIVFIGDSITEAGRRKDPEQMGYGYVRLIRDYLLTDDPQQPLAVVNRGVSGNRIPDLLARWERDVIALQPSFVSISIGINDVWRQLDHPEKEQVYPKQFEEIYMELAWQTKAKTYAHLILMEPTIIGEAIHSEGNRKLKPYVNIVRKVAHTFHGTLVPTHQAFLAYLRARPSSRYRLTTDGVHMNSLGNMLMARTWLTAFDRDRRQK</sequence>
<evidence type="ECO:0000313" key="2">
    <source>
        <dbReference type="EMBL" id="MED5051493.1"/>
    </source>
</evidence>
<keyword evidence="2" id="KW-0378">Hydrolase</keyword>
<dbReference type="InterPro" id="IPR051532">
    <property type="entry name" value="Ester_Hydrolysis_Enzymes"/>
</dbReference>
<gene>
    <name evidence="2" type="ORF">P9850_06405</name>
</gene>
<dbReference type="SUPFAM" id="SSF52266">
    <property type="entry name" value="SGNH hydrolase"/>
    <property type="match status" value="1"/>
</dbReference>
<reference evidence="2 3" key="1">
    <citation type="submission" date="2023-03" db="EMBL/GenBank/DDBJ databases">
        <title>Bacillus Genome Sequencing.</title>
        <authorList>
            <person name="Dunlap C."/>
        </authorList>
    </citation>
    <scope>NUCLEOTIDE SEQUENCE [LARGE SCALE GENOMIC DNA]</scope>
    <source>
        <strain evidence="2 3">NRS-38</strain>
    </source>
</reference>
<dbReference type="CDD" id="cd01834">
    <property type="entry name" value="SGNH_hydrolase_like_2"/>
    <property type="match status" value="1"/>
</dbReference>
<dbReference type="GO" id="GO:0016787">
    <property type="term" value="F:hydrolase activity"/>
    <property type="evidence" value="ECO:0007669"/>
    <property type="project" value="UniProtKB-KW"/>
</dbReference>
<dbReference type="Gene3D" id="3.40.50.1110">
    <property type="entry name" value="SGNH hydrolase"/>
    <property type="match status" value="1"/>
</dbReference>
<dbReference type="InterPro" id="IPR036514">
    <property type="entry name" value="SGNH_hydro_sf"/>
</dbReference>
<dbReference type="EMBL" id="JARTLI010000006">
    <property type="protein sequence ID" value="MED5051493.1"/>
    <property type="molecule type" value="Genomic_DNA"/>
</dbReference>
<organism evidence="2 3">
    <name type="scientific">Anoxybacteroides rupiense</name>
    <dbReference type="NCBI Taxonomy" id="311460"/>
    <lineage>
        <taxon>Bacteria</taxon>
        <taxon>Bacillati</taxon>
        <taxon>Bacillota</taxon>
        <taxon>Bacilli</taxon>
        <taxon>Bacillales</taxon>
        <taxon>Anoxybacillaceae</taxon>
        <taxon>Anoxybacteroides</taxon>
    </lineage>
</organism>
<accession>A0ABD5IUE1</accession>
<dbReference type="Proteomes" id="UP001339962">
    <property type="component" value="Unassembled WGS sequence"/>
</dbReference>
<dbReference type="PANTHER" id="PTHR30383">
    <property type="entry name" value="THIOESTERASE 1/PROTEASE 1/LYSOPHOSPHOLIPASE L1"/>
    <property type="match status" value="1"/>
</dbReference>